<organism evidence="1 3">
    <name type="scientific">Didymodactylos carnosus</name>
    <dbReference type="NCBI Taxonomy" id="1234261"/>
    <lineage>
        <taxon>Eukaryota</taxon>
        <taxon>Metazoa</taxon>
        <taxon>Spiralia</taxon>
        <taxon>Gnathifera</taxon>
        <taxon>Rotifera</taxon>
        <taxon>Eurotatoria</taxon>
        <taxon>Bdelloidea</taxon>
        <taxon>Philodinida</taxon>
        <taxon>Philodinidae</taxon>
        <taxon>Didymodactylos</taxon>
    </lineage>
</organism>
<comment type="caution">
    <text evidence="1">The sequence shown here is derived from an EMBL/GenBank/DDBJ whole genome shotgun (WGS) entry which is preliminary data.</text>
</comment>
<evidence type="ECO:0000313" key="3">
    <source>
        <dbReference type="Proteomes" id="UP000677228"/>
    </source>
</evidence>
<name>A0A8S2F274_9BILA</name>
<dbReference type="Proteomes" id="UP000677228">
    <property type="component" value="Unassembled WGS sequence"/>
</dbReference>
<sequence length="178" mass="20683">MTIEDASLTFKERSRSIRFHEKGRVCEKGDYETYGYARGSQAYSSGIHSIRMKFEKADSSKSNNVEWCPWVFIGICSMADKSAYGDVRYHRLRSAYGWSTNGDIWLNGMGKRIQWPGTPVENDILQLTIDCDARTLVLQNERTREKTREIKVNLEDKSQYPWCLHLVLANSDYRVRLL</sequence>
<accession>A0A8S2F274</accession>
<dbReference type="EMBL" id="CAJNOK010024327">
    <property type="protein sequence ID" value="CAF1375102.1"/>
    <property type="molecule type" value="Genomic_DNA"/>
</dbReference>
<evidence type="ECO:0000313" key="2">
    <source>
        <dbReference type="EMBL" id="CAF4184003.1"/>
    </source>
</evidence>
<dbReference type="Gene3D" id="2.60.120.920">
    <property type="match status" value="1"/>
</dbReference>
<gene>
    <name evidence="1" type="ORF">OVA965_LOCUS31851</name>
    <name evidence="2" type="ORF">TMI583_LOCUS32696</name>
</gene>
<proteinExistence type="predicted"/>
<dbReference type="AlphaFoldDB" id="A0A8S2F274"/>
<reference evidence="1" key="1">
    <citation type="submission" date="2021-02" db="EMBL/GenBank/DDBJ databases">
        <authorList>
            <person name="Nowell W R."/>
        </authorList>
    </citation>
    <scope>NUCLEOTIDE SEQUENCE</scope>
</reference>
<dbReference type="InterPro" id="IPR043136">
    <property type="entry name" value="B30.2/SPRY_sf"/>
</dbReference>
<dbReference type="Proteomes" id="UP000682733">
    <property type="component" value="Unassembled WGS sequence"/>
</dbReference>
<evidence type="ECO:0000313" key="1">
    <source>
        <dbReference type="EMBL" id="CAF1375102.1"/>
    </source>
</evidence>
<dbReference type="SUPFAM" id="SSF49899">
    <property type="entry name" value="Concanavalin A-like lectins/glucanases"/>
    <property type="match status" value="1"/>
</dbReference>
<protein>
    <submittedName>
        <fullName evidence="1">Uncharacterized protein</fullName>
    </submittedName>
</protein>
<dbReference type="InterPro" id="IPR013320">
    <property type="entry name" value="ConA-like_dom_sf"/>
</dbReference>
<dbReference type="EMBL" id="CAJOBA010046002">
    <property type="protein sequence ID" value="CAF4184003.1"/>
    <property type="molecule type" value="Genomic_DNA"/>
</dbReference>